<dbReference type="RefSeq" id="WP_108530065.1">
    <property type="nucleotide sequence ID" value="NZ_PYHP01000007.1"/>
</dbReference>
<dbReference type="PROSITE" id="PS50930">
    <property type="entry name" value="HTH_LYTTR"/>
    <property type="match status" value="1"/>
</dbReference>
<accession>A0A2T6G940</accession>
<dbReference type="Gene3D" id="2.40.50.1020">
    <property type="entry name" value="LytTr DNA-binding domain"/>
    <property type="match status" value="1"/>
</dbReference>
<evidence type="ECO:0000313" key="2">
    <source>
        <dbReference type="EMBL" id="PUA40667.1"/>
    </source>
</evidence>
<feature type="domain" description="HTH LytTR-type" evidence="1">
    <location>
        <begin position="10"/>
        <end position="110"/>
    </location>
</feature>
<dbReference type="Pfam" id="PF04397">
    <property type="entry name" value="LytTR"/>
    <property type="match status" value="1"/>
</dbReference>
<dbReference type="InterPro" id="IPR007492">
    <property type="entry name" value="LytTR_DNA-bd_dom"/>
</dbReference>
<organism evidence="2 3">
    <name type="scientific">Paenibacillus elgii</name>
    <dbReference type="NCBI Taxonomy" id="189691"/>
    <lineage>
        <taxon>Bacteria</taxon>
        <taxon>Bacillati</taxon>
        <taxon>Bacillota</taxon>
        <taxon>Bacilli</taxon>
        <taxon>Bacillales</taxon>
        <taxon>Paenibacillaceae</taxon>
        <taxon>Paenibacillus</taxon>
    </lineage>
</organism>
<evidence type="ECO:0000259" key="1">
    <source>
        <dbReference type="PROSITE" id="PS50930"/>
    </source>
</evidence>
<dbReference type="SMART" id="SM00850">
    <property type="entry name" value="LytTR"/>
    <property type="match status" value="1"/>
</dbReference>
<dbReference type="EMBL" id="PYHP01000007">
    <property type="protein sequence ID" value="PUA40667.1"/>
    <property type="molecule type" value="Genomic_DNA"/>
</dbReference>
<dbReference type="Proteomes" id="UP000244184">
    <property type="component" value="Unassembled WGS sequence"/>
</dbReference>
<dbReference type="PANTHER" id="PTHR37299">
    <property type="entry name" value="TRANSCRIPTIONAL REGULATOR-RELATED"/>
    <property type="match status" value="1"/>
</dbReference>
<reference evidence="2 3" key="1">
    <citation type="submission" date="2018-03" db="EMBL/GenBank/DDBJ databases">
        <title>Genome sequence of Paenibacillus elgii strain AC13 an antimicrobial compound producing bacteria.</title>
        <authorList>
            <person name="Kurokawa A.S."/>
            <person name="Araujo J.F."/>
            <person name="Costa R.A."/>
            <person name="Ortega D.B."/>
            <person name="Pires A.S."/>
            <person name="Pappas G.J.Jr."/>
            <person name="Franco O.L."/>
            <person name="Barreto C."/>
            <person name="Magalhaes B.S."/>
            <person name="Kruger R.H."/>
        </authorList>
    </citation>
    <scope>NUCLEOTIDE SEQUENCE [LARGE SCALE GENOMIC DNA]</scope>
    <source>
        <strain evidence="2 3">AC13</strain>
    </source>
</reference>
<dbReference type="GO" id="GO:0000156">
    <property type="term" value="F:phosphorelay response regulator activity"/>
    <property type="evidence" value="ECO:0007669"/>
    <property type="project" value="InterPro"/>
</dbReference>
<dbReference type="PANTHER" id="PTHR37299:SF1">
    <property type="entry name" value="STAGE 0 SPORULATION PROTEIN A HOMOLOG"/>
    <property type="match status" value="1"/>
</dbReference>
<protein>
    <recommendedName>
        <fullName evidence="1">HTH LytTR-type domain-containing protein</fullName>
    </recommendedName>
</protein>
<dbReference type="InterPro" id="IPR046947">
    <property type="entry name" value="LytR-like"/>
</dbReference>
<comment type="caution">
    <text evidence="2">The sequence shown here is derived from an EMBL/GenBank/DDBJ whole genome shotgun (WGS) entry which is preliminary data.</text>
</comment>
<sequence length="124" mass="14861">MNIQLSQNRLIIVKRNQITYISLSDIIFIERIRQKTLIHTDAQEITVYITLKEMMNILPDMFIRSHKSFIINVQNLRELNLFNRNTFEAYYKNRKTALVSKQVLRQSIYSTWKGGEDEYFHSTD</sequence>
<proteinExistence type="predicted"/>
<name>A0A2T6G940_9BACL</name>
<dbReference type="AlphaFoldDB" id="A0A2T6G940"/>
<gene>
    <name evidence="2" type="ORF">C8Z91_02230</name>
</gene>
<dbReference type="GO" id="GO:0003677">
    <property type="term" value="F:DNA binding"/>
    <property type="evidence" value="ECO:0007669"/>
    <property type="project" value="InterPro"/>
</dbReference>
<evidence type="ECO:0000313" key="3">
    <source>
        <dbReference type="Proteomes" id="UP000244184"/>
    </source>
</evidence>